<dbReference type="InterPro" id="IPR002347">
    <property type="entry name" value="SDR_fam"/>
</dbReference>
<dbReference type="Gene3D" id="3.40.50.720">
    <property type="entry name" value="NAD(P)-binding Rossmann-like Domain"/>
    <property type="match status" value="1"/>
</dbReference>
<comment type="similarity">
    <text evidence="1">Belongs to the short-chain dehydrogenases/reductases (SDR) family.</text>
</comment>
<dbReference type="InterPro" id="IPR020904">
    <property type="entry name" value="Sc_DH/Rdtase_CS"/>
</dbReference>
<dbReference type="PANTHER" id="PTHR43477:SF1">
    <property type="entry name" value="DIHYDROANTICAPSIN 7-DEHYDROGENASE"/>
    <property type="match status" value="1"/>
</dbReference>
<accession>A0A1H0T2K0</accession>
<organism evidence="3 4">
    <name type="scientific">Desulforhopalus singaporensis</name>
    <dbReference type="NCBI Taxonomy" id="91360"/>
    <lineage>
        <taxon>Bacteria</taxon>
        <taxon>Pseudomonadati</taxon>
        <taxon>Thermodesulfobacteriota</taxon>
        <taxon>Desulfobulbia</taxon>
        <taxon>Desulfobulbales</taxon>
        <taxon>Desulfocapsaceae</taxon>
        <taxon>Desulforhopalus</taxon>
    </lineage>
</organism>
<evidence type="ECO:0000313" key="3">
    <source>
        <dbReference type="EMBL" id="SDP47778.1"/>
    </source>
</evidence>
<dbReference type="InterPro" id="IPR036291">
    <property type="entry name" value="NAD(P)-bd_dom_sf"/>
</dbReference>
<protein>
    <submittedName>
        <fullName evidence="3">Meso-butanediol dehydrogenase / (S,S)-butanediol dehydrogenase / diacetyl reductase</fullName>
    </submittedName>
</protein>
<dbReference type="EMBL" id="FNJI01000021">
    <property type="protein sequence ID" value="SDP47778.1"/>
    <property type="molecule type" value="Genomic_DNA"/>
</dbReference>
<dbReference type="PRINTS" id="PR00081">
    <property type="entry name" value="GDHRDH"/>
</dbReference>
<dbReference type="InterPro" id="IPR051122">
    <property type="entry name" value="SDR_DHRS6-like"/>
</dbReference>
<gene>
    <name evidence="3" type="ORF">SAMN05660330_02905</name>
</gene>
<sequence length="263" mass="28312">MTKLAGKVALITGGASGIGAATVKEFVAQGAKVMIADLNEEDGLTLAESLGNAAAFIKTDVSESEQIRHIVEETIRRHEKIDILFNNAGIGVYGRTHKVLPEVWEKVMKVDVDSIYHFCRFVIPYMMKAGGGVIINTASVSGMRGDYGYGVYTAAKGAVVNYTRNLALDYGRDNIRVNAVCPGLIETPMTSPLIAHPGILEQFKKNTPLGRPGRPEEVAKVVAFLGSDDASFVTGNIMQIDGGVMAWTGQYDAYRELGDITLP</sequence>
<evidence type="ECO:0000256" key="2">
    <source>
        <dbReference type="ARBA" id="ARBA00023002"/>
    </source>
</evidence>
<keyword evidence="2" id="KW-0560">Oxidoreductase</keyword>
<dbReference type="GO" id="GO:0016491">
    <property type="term" value="F:oxidoreductase activity"/>
    <property type="evidence" value="ECO:0007669"/>
    <property type="project" value="UniProtKB-KW"/>
</dbReference>
<dbReference type="PROSITE" id="PS00061">
    <property type="entry name" value="ADH_SHORT"/>
    <property type="match status" value="1"/>
</dbReference>
<evidence type="ECO:0000313" key="4">
    <source>
        <dbReference type="Proteomes" id="UP000199073"/>
    </source>
</evidence>
<dbReference type="NCBIfam" id="NF005559">
    <property type="entry name" value="PRK07231.1"/>
    <property type="match status" value="1"/>
</dbReference>
<dbReference type="Proteomes" id="UP000199073">
    <property type="component" value="Unassembled WGS sequence"/>
</dbReference>
<reference evidence="3 4" key="1">
    <citation type="submission" date="2016-10" db="EMBL/GenBank/DDBJ databases">
        <authorList>
            <person name="de Groot N.N."/>
        </authorList>
    </citation>
    <scope>NUCLEOTIDE SEQUENCE [LARGE SCALE GENOMIC DNA]</scope>
    <source>
        <strain evidence="3 4">DSM 12130</strain>
    </source>
</reference>
<dbReference type="SUPFAM" id="SSF51735">
    <property type="entry name" value="NAD(P)-binding Rossmann-fold domains"/>
    <property type="match status" value="1"/>
</dbReference>
<dbReference type="RefSeq" id="WP_092224079.1">
    <property type="nucleotide sequence ID" value="NZ_FNJI01000021.1"/>
</dbReference>
<dbReference type="PRINTS" id="PR00080">
    <property type="entry name" value="SDRFAMILY"/>
</dbReference>
<dbReference type="PANTHER" id="PTHR43477">
    <property type="entry name" value="DIHYDROANTICAPSIN 7-DEHYDROGENASE"/>
    <property type="match status" value="1"/>
</dbReference>
<dbReference type="STRING" id="91360.SAMN05660330_02905"/>
<keyword evidence="4" id="KW-1185">Reference proteome</keyword>
<dbReference type="OrthoDB" id="5363038at2"/>
<dbReference type="CDD" id="cd05233">
    <property type="entry name" value="SDR_c"/>
    <property type="match status" value="1"/>
</dbReference>
<evidence type="ECO:0000256" key="1">
    <source>
        <dbReference type="ARBA" id="ARBA00006484"/>
    </source>
</evidence>
<name>A0A1H0T2K0_9BACT</name>
<dbReference type="FunFam" id="3.40.50.720:FF:000084">
    <property type="entry name" value="Short-chain dehydrogenase reductase"/>
    <property type="match status" value="1"/>
</dbReference>
<dbReference type="Pfam" id="PF13561">
    <property type="entry name" value="adh_short_C2"/>
    <property type="match status" value="1"/>
</dbReference>
<dbReference type="AlphaFoldDB" id="A0A1H0T2K0"/>
<proteinExistence type="inferred from homology"/>